<reference evidence="4 5" key="1">
    <citation type="journal article" date="2018" name="Nat. Ecol. Evol.">
        <title>Pezizomycetes genomes reveal the molecular basis of ectomycorrhizal truffle lifestyle.</title>
        <authorList>
            <person name="Murat C."/>
            <person name="Payen T."/>
            <person name="Noel B."/>
            <person name="Kuo A."/>
            <person name="Morin E."/>
            <person name="Chen J."/>
            <person name="Kohler A."/>
            <person name="Krizsan K."/>
            <person name="Balestrini R."/>
            <person name="Da Silva C."/>
            <person name="Montanini B."/>
            <person name="Hainaut M."/>
            <person name="Levati E."/>
            <person name="Barry K.W."/>
            <person name="Belfiori B."/>
            <person name="Cichocki N."/>
            <person name="Clum A."/>
            <person name="Dockter R.B."/>
            <person name="Fauchery L."/>
            <person name="Guy J."/>
            <person name="Iotti M."/>
            <person name="Le Tacon F."/>
            <person name="Lindquist E.A."/>
            <person name="Lipzen A."/>
            <person name="Malagnac F."/>
            <person name="Mello A."/>
            <person name="Molinier V."/>
            <person name="Miyauchi S."/>
            <person name="Poulain J."/>
            <person name="Riccioni C."/>
            <person name="Rubini A."/>
            <person name="Sitrit Y."/>
            <person name="Splivallo R."/>
            <person name="Traeger S."/>
            <person name="Wang M."/>
            <person name="Zifcakova L."/>
            <person name="Wipf D."/>
            <person name="Zambonelli A."/>
            <person name="Paolocci F."/>
            <person name="Nowrousian M."/>
            <person name="Ottonello S."/>
            <person name="Baldrian P."/>
            <person name="Spatafora J.W."/>
            <person name="Henrissat B."/>
            <person name="Nagy L.G."/>
            <person name="Aury J.M."/>
            <person name="Wincker P."/>
            <person name="Grigoriev I.V."/>
            <person name="Bonfante P."/>
            <person name="Martin F.M."/>
        </authorList>
    </citation>
    <scope>NUCLEOTIDE SEQUENCE [LARGE SCALE GENOMIC DNA]</scope>
    <source>
        <strain evidence="4 5">120613-1</strain>
    </source>
</reference>
<dbReference type="STRING" id="1336337.A0A3N4JD75"/>
<dbReference type="EMBL" id="ML120417">
    <property type="protein sequence ID" value="RPA96219.1"/>
    <property type="molecule type" value="Genomic_DNA"/>
</dbReference>
<dbReference type="InterPro" id="IPR036770">
    <property type="entry name" value="Ankyrin_rpt-contain_sf"/>
</dbReference>
<dbReference type="PANTHER" id="PTHR24173:SF74">
    <property type="entry name" value="ANKYRIN REPEAT DOMAIN-CONTAINING PROTEIN 16"/>
    <property type="match status" value="1"/>
</dbReference>
<evidence type="ECO:0000313" key="5">
    <source>
        <dbReference type="Proteomes" id="UP000276215"/>
    </source>
</evidence>
<feature type="repeat" description="ANK" evidence="3">
    <location>
        <begin position="40"/>
        <end position="62"/>
    </location>
</feature>
<evidence type="ECO:0000256" key="3">
    <source>
        <dbReference type="PROSITE-ProRule" id="PRU00023"/>
    </source>
</evidence>
<organism evidence="4 5">
    <name type="scientific">Choiromyces venosus 120613-1</name>
    <dbReference type="NCBI Taxonomy" id="1336337"/>
    <lineage>
        <taxon>Eukaryota</taxon>
        <taxon>Fungi</taxon>
        <taxon>Dikarya</taxon>
        <taxon>Ascomycota</taxon>
        <taxon>Pezizomycotina</taxon>
        <taxon>Pezizomycetes</taxon>
        <taxon>Pezizales</taxon>
        <taxon>Tuberaceae</taxon>
        <taxon>Choiromyces</taxon>
    </lineage>
</organism>
<dbReference type="SUPFAM" id="SSF48403">
    <property type="entry name" value="Ankyrin repeat"/>
    <property type="match status" value="1"/>
</dbReference>
<dbReference type="Gene3D" id="1.25.40.20">
    <property type="entry name" value="Ankyrin repeat-containing domain"/>
    <property type="match status" value="1"/>
</dbReference>
<dbReference type="PROSITE" id="PS50088">
    <property type="entry name" value="ANK_REPEAT"/>
    <property type="match status" value="2"/>
</dbReference>
<feature type="non-terminal residue" evidence="4">
    <location>
        <position position="1"/>
    </location>
</feature>
<feature type="non-terminal residue" evidence="4">
    <location>
        <position position="96"/>
    </location>
</feature>
<dbReference type="OrthoDB" id="5596414at2759"/>
<feature type="repeat" description="ANK" evidence="3">
    <location>
        <begin position="75"/>
        <end position="96"/>
    </location>
</feature>
<protein>
    <submittedName>
        <fullName evidence="4">Ankyrin</fullName>
    </submittedName>
</protein>
<sequence length="96" mass="10574">NAQDIHGETPLFRAAASGKVATVRALLEDPTVDVELYSWNRLKPLHVAAFSGHVEVVRVLLSDPRIDVNSRARTYDTTALHEAVSASREDVVRVLL</sequence>
<dbReference type="PROSITE" id="PS50297">
    <property type="entry name" value="ANK_REP_REGION"/>
    <property type="match status" value="2"/>
</dbReference>
<name>A0A3N4JD75_9PEZI</name>
<evidence type="ECO:0000256" key="2">
    <source>
        <dbReference type="ARBA" id="ARBA00023043"/>
    </source>
</evidence>
<dbReference type="SMART" id="SM00248">
    <property type="entry name" value="ANK"/>
    <property type="match status" value="2"/>
</dbReference>
<proteinExistence type="predicted"/>
<gene>
    <name evidence="4" type="ORF">L873DRAFT_1621093</name>
</gene>
<evidence type="ECO:0000256" key="1">
    <source>
        <dbReference type="ARBA" id="ARBA00022737"/>
    </source>
</evidence>
<dbReference type="PANTHER" id="PTHR24173">
    <property type="entry name" value="ANKYRIN REPEAT CONTAINING"/>
    <property type="match status" value="1"/>
</dbReference>
<dbReference type="AlphaFoldDB" id="A0A3N4JD75"/>
<dbReference type="Pfam" id="PF12796">
    <property type="entry name" value="Ank_2"/>
    <property type="match status" value="1"/>
</dbReference>
<evidence type="ECO:0000313" key="4">
    <source>
        <dbReference type="EMBL" id="RPA96219.1"/>
    </source>
</evidence>
<keyword evidence="2 3" id="KW-0040">ANK repeat</keyword>
<dbReference type="Pfam" id="PF00023">
    <property type="entry name" value="Ank"/>
    <property type="match status" value="1"/>
</dbReference>
<accession>A0A3N4JD75</accession>
<dbReference type="Proteomes" id="UP000276215">
    <property type="component" value="Unassembled WGS sequence"/>
</dbReference>
<keyword evidence="5" id="KW-1185">Reference proteome</keyword>
<dbReference type="InterPro" id="IPR002110">
    <property type="entry name" value="Ankyrin_rpt"/>
</dbReference>
<keyword evidence="1" id="KW-0677">Repeat</keyword>